<dbReference type="AlphaFoldDB" id="A6KHL2"/>
<sequence length="89" mass="10739">MHITHYTHTHKHTHIHTYTHNTHKHIQTNTHAYRHKHIHKHTEIHTHTEAPKVLSIVNIRTLRCDFFEKLPSRNDLGSVILFPRVPFFF</sequence>
<accession>A6KHL2</accession>
<dbReference type="Proteomes" id="UP000234681">
    <property type="component" value="Chromosome 3"/>
</dbReference>
<evidence type="ECO:0000313" key="2">
    <source>
        <dbReference type="Proteomes" id="UP000234681"/>
    </source>
</evidence>
<protein>
    <submittedName>
        <fullName evidence="1">RCG37484</fullName>
    </submittedName>
</protein>
<evidence type="ECO:0000313" key="1">
    <source>
        <dbReference type="EMBL" id="EDL86094.1"/>
    </source>
</evidence>
<organism evidence="1 2">
    <name type="scientific">Rattus norvegicus</name>
    <name type="common">Rat</name>
    <dbReference type="NCBI Taxonomy" id="10116"/>
    <lineage>
        <taxon>Eukaryota</taxon>
        <taxon>Metazoa</taxon>
        <taxon>Chordata</taxon>
        <taxon>Craniata</taxon>
        <taxon>Vertebrata</taxon>
        <taxon>Euteleostomi</taxon>
        <taxon>Mammalia</taxon>
        <taxon>Eutheria</taxon>
        <taxon>Euarchontoglires</taxon>
        <taxon>Glires</taxon>
        <taxon>Rodentia</taxon>
        <taxon>Myomorpha</taxon>
        <taxon>Muroidea</taxon>
        <taxon>Muridae</taxon>
        <taxon>Murinae</taxon>
        <taxon>Rattus</taxon>
    </lineage>
</organism>
<name>A6KHL2_RAT</name>
<gene>
    <name evidence="1" type="ORF">rCG_37484</name>
</gene>
<reference evidence="1 2" key="1">
    <citation type="submission" date="2005-09" db="EMBL/GenBank/DDBJ databases">
        <authorList>
            <person name="Mural R.J."/>
            <person name="Li P.W."/>
            <person name="Adams M.D."/>
            <person name="Amanatides P.G."/>
            <person name="Baden-Tillson H."/>
            <person name="Barnstead M."/>
            <person name="Chin S.H."/>
            <person name="Dew I."/>
            <person name="Evans C.A."/>
            <person name="Ferriera S."/>
            <person name="Flanigan M."/>
            <person name="Fosler C."/>
            <person name="Glodek A."/>
            <person name="Gu Z."/>
            <person name="Holt R.A."/>
            <person name="Jennings D."/>
            <person name="Kraft C.L."/>
            <person name="Lu F."/>
            <person name="Nguyen T."/>
            <person name="Nusskern D.R."/>
            <person name="Pfannkoch C.M."/>
            <person name="Sitter C."/>
            <person name="Sutton G.G."/>
            <person name="Venter J.C."/>
            <person name="Wang Z."/>
            <person name="Woodage T."/>
            <person name="Zheng X.H."/>
            <person name="Zhong F."/>
        </authorList>
    </citation>
    <scope>NUCLEOTIDE SEQUENCE [LARGE SCALE GENOMIC DNA]</scope>
    <source>
        <strain>BN</strain>
        <strain evidence="2">Sprague-Dawley</strain>
    </source>
</reference>
<proteinExistence type="predicted"/>
<dbReference type="EMBL" id="CH474050">
    <property type="protein sequence ID" value="EDL86094.1"/>
    <property type="molecule type" value="Genomic_DNA"/>
</dbReference>